<dbReference type="AlphaFoldDB" id="A0AAW3JPB8"/>
<dbReference type="PANTHER" id="PTHR46847">
    <property type="entry name" value="D-ALLOSE-BINDING PERIPLASMIC PROTEIN-RELATED"/>
    <property type="match status" value="1"/>
</dbReference>
<evidence type="ECO:0000259" key="4">
    <source>
        <dbReference type="Pfam" id="PF13407"/>
    </source>
</evidence>
<dbReference type="InterPro" id="IPR025997">
    <property type="entry name" value="SBP_2_dom"/>
</dbReference>
<evidence type="ECO:0000256" key="2">
    <source>
        <dbReference type="ARBA" id="ARBA00007639"/>
    </source>
</evidence>
<comment type="similarity">
    <text evidence="2">Belongs to the bacterial solute-binding protein 2 family.</text>
</comment>
<comment type="caution">
    <text evidence="5">The sequence shown here is derived from an EMBL/GenBank/DDBJ whole genome shotgun (WGS) entry which is preliminary data.</text>
</comment>
<dbReference type="GO" id="GO:0030246">
    <property type="term" value="F:carbohydrate binding"/>
    <property type="evidence" value="ECO:0007669"/>
    <property type="project" value="UniProtKB-ARBA"/>
</dbReference>
<dbReference type="Proteomes" id="UP000050833">
    <property type="component" value="Unassembled WGS sequence"/>
</dbReference>
<gene>
    <name evidence="5" type="ORF">APZ18_14550</name>
</gene>
<proteinExistence type="inferred from homology"/>
<accession>A0AAW3JPB8</accession>
<evidence type="ECO:0000313" key="5">
    <source>
        <dbReference type="EMBL" id="KQC84125.1"/>
    </source>
</evidence>
<dbReference type="Pfam" id="PF13407">
    <property type="entry name" value="Peripla_BP_4"/>
    <property type="match status" value="1"/>
</dbReference>
<evidence type="ECO:0000256" key="1">
    <source>
        <dbReference type="ARBA" id="ARBA00004196"/>
    </source>
</evidence>
<dbReference type="RefSeq" id="WP_055946374.1">
    <property type="nucleotide sequence ID" value="NZ_JAQDCV010000009.1"/>
</dbReference>
<protein>
    <submittedName>
        <fullName evidence="5">Sugar ABC transporter substrate-binding protein</fullName>
    </submittedName>
</protein>
<dbReference type="Gene3D" id="3.40.50.2300">
    <property type="match status" value="2"/>
</dbReference>
<reference evidence="5 6" key="1">
    <citation type="submission" date="2015-10" db="EMBL/GenBank/DDBJ databases">
        <title>Butyribacter intestini gen. nov., sp. nov., a butyric acid-producing bacterium of the family Lachnospiraceae isolated from the human faeces.</title>
        <authorList>
            <person name="Zou Y."/>
            <person name="Xue W."/>
            <person name="Luo G."/>
            <person name="Lv M."/>
        </authorList>
    </citation>
    <scope>NUCLEOTIDE SEQUENCE [LARGE SCALE GENOMIC DNA]</scope>
    <source>
        <strain evidence="5 6">TF01-11</strain>
    </source>
</reference>
<feature type="domain" description="Periplasmic binding protein" evidence="4">
    <location>
        <begin position="38"/>
        <end position="293"/>
    </location>
</feature>
<dbReference type="EMBL" id="LLKB01000007">
    <property type="protein sequence ID" value="KQC84125.1"/>
    <property type="molecule type" value="Genomic_DNA"/>
</dbReference>
<keyword evidence="3" id="KW-0732">Signal</keyword>
<comment type="subcellular location">
    <subcellularLocation>
        <location evidence="1">Cell envelope</location>
    </subcellularLocation>
</comment>
<evidence type="ECO:0000256" key="3">
    <source>
        <dbReference type="ARBA" id="ARBA00022729"/>
    </source>
</evidence>
<keyword evidence="6" id="KW-1185">Reference proteome</keyword>
<sequence>MKKIVSLAICISLMICCLSGCKNDSKSGDINADGMKIFISVSQADDFRGAFAQKAKELAEKSGAQVEVVDEKNSIETQVSDIKKAVSEKYDAIICGLVDIDTAFEVEALAGDIPIVFFNTCPEDDKLDAGKYVYVGSNEEDAGKYQAEYILNEFKSSDEINVAIFKGALSHAATKPRTEALKNALRASGKTVNFVFEDTAEWDNVKAEDMFKLFLKTGQKCDAVACNNDTMATGIIQACKDEGISDIKILGIDATSDGCKAIESGDMAFTVYQSATGQGEMAVKAAIDLANGGDLSGFKGVTKDKKYVWVPFEKVDSSNVKDYE</sequence>
<dbReference type="CDD" id="cd01536">
    <property type="entry name" value="PBP1_ABC_sugar_binding-like"/>
    <property type="match status" value="1"/>
</dbReference>
<name>A0AAW3JPB8_9FIRM</name>
<organism evidence="5 6">
    <name type="scientific">Butyribacter intestini</name>
    <dbReference type="NCBI Taxonomy" id="1703332"/>
    <lineage>
        <taxon>Bacteria</taxon>
        <taxon>Bacillati</taxon>
        <taxon>Bacillota</taxon>
        <taxon>Clostridia</taxon>
        <taxon>Lachnospirales</taxon>
        <taxon>Lachnospiraceae</taxon>
        <taxon>Butyribacter</taxon>
    </lineage>
</organism>
<evidence type="ECO:0000313" key="6">
    <source>
        <dbReference type="Proteomes" id="UP000050833"/>
    </source>
</evidence>
<dbReference type="InterPro" id="IPR028082">
    <property type="entry name" value="Peripla_BP_I"/>
</dbReference>
<dbReference type="SUPFAM" id="SSF53822">
    <property type="entry name" value="Periplasmic binding protein-like I"/>
    <property type="match status" value="1"/>
</dbReference>
<dbReference type="GO" id="GO:0030313">
    <property type="term" value="C:cell envelope"/>
    <property type="evidence" value="ECO:0007669"/>
    <property type="project" value="UniProtKB-SubCell"/>
</dbReference>
<dbReference type="PANTHER" id="PTHR46847:SF1">
    <property type="entry name" value="D-ALLOSE-BINDING PERIPLASMIC PROTEIN-RELATED"/>
    <property type="match status" value="1"/>
</dbReference>